<dbReference type="AlphaFoldDB" id="A0A086LCT9"/>
<comment type="caution">
    <text evidence="2">The sequence shown here is derived from an EMBL/GenBank/DDBJ whole genome shotgun (WGS) entry which is preliminary data.</text>
</comment>
<evidence type="ECO:0000313" key="2">
    <source>
        <dbReference type="EMBL" id="KFG54457.1"/>
    </source>
</evidence>
<feature type="compositionally biased region" description="Gly residues" evidence="1">
    <location>
        <begin position="57"/>
        <end position="66"/>
    </location>
</feature>
<name>A0A086LCT9_TOXGO</name>
<protein>
    <submittedName>
        <fullName evidence="2">Uncharacterized protein</fullName>
    </submittedName>
</protein>
<accession>A0A086LCT9</accession>
<dbReference type="OrthoDB" id="10504352at2759"/>
<sequence>LEPLQSKLHAATAATAMLQKERNRLMEITNRQCSRLHRLLASTSFSRDERPLKYEQPGGGSGGGDDGASRAQECDAEERREHEVWVSPSRQQTGKEETDASNACGRAAARAEEQTRPRNGKEKGQGEMALRVTGASACFWPPPRRALSERRRGRRSVSAGRRTVHAKVASQELRQKSPWTPPLSSTGCVNSNGGVFREKRANGSVLRYYSEVAGPDGPQEGKQNAGVPHFSRKEESVVDTRKETGQVQKRSGICTLGPVTNAPLLWIVQRQQMDENKVPHGKHRG</sequence>
<evidence type="ECO:0000313" key="3">
    <source>
        <dbReference type="Proteomes" id="UP000028838"/>
    </source>
</evidence>
<feature type="compositionally biased region" description="Basic and acidic residues" evidence="1">
    <location>
        <begin position="109"/>
        <end position="125"/>
    </location>
</feature>
<feature type="region of interest" description="Disordered" evidence="1">
    <location>
        <begin position="41"/>
        <end position="186"/>
    </location>
</feature>
<dbReference type="EMBL" id="AEYH02000556">
    <property type="protein sequence ID" value="KFG54457.1"/>
    <property type="molecule type" value="Genomic_DNA"/>
</dbReference>
<dbReference type="VEuPathDB" id="ToxoDB:TGFOU_269670C"/>
<reference evidence="2 3" key="1">
    <citation type="submission" date="2014-07" db="EMBL/GenBank/DDBJ databases">
        <authorList>
            <person name="Sibley D."/>
            <person name="Venepally P."/>
            <person name="Karamycheva S."/>
            <person name="Hadjithomas M."/>
            <person name="Khan A."/>
            <person name="Brunk B."/>
            <person name="Roos D."/>
            <person name="Caler E."/>
            <person name="Lorenzi H."/>
        </authorList>
    </citation>
    <scope>NUCLEOTIDE SEQUENCE [LARGE SCALE GENOMIC DNA]</scope>
    <source>
        <strain evidence="2 3">FOU</strain>
    </source>
</reference>
<evidence type="ECO:0000256" key="1">
    <source>
        <dbReference type="SAM" id="MobiDB-lite"/>
    </source>
</evidence>
<proteinExistence type="predicted"/>
<gene>
    <name evidence="2" type="ORF">TGFOU_269670C</name>
</gene>
<feature type="region of interest" description="Disordered" evidence="1">
    <location>
        <begin position="212"/>
        <end position="245"/>
    </location>
</feature>
<feature type="non-terminal residue" evidence="2">
    <location>
        <position position="1"/>
    </location>
</feature>
<feature type="compositionally biased region" description="Basic and acidic residues" evidence="1">
    <location>
        <begin position="231"/>
        <end position="244"/>
    </location>
</feature>
<organism evidence="2 3">
    <name type="scientific">Toxoplasma gondii FOU</name>
    <dbReference type="NCBI Taxonomy" id="943167"/>
    <lineage>
        <taxon>Eukaryota</taxon>
        <taxon>Sar</taxon>
        <taxon>Alveolata</taxon>
        <taxon>Apicomplexa</taxon>
        <taxon>Conoidasida</taxon>
        <taxon>Coccidia</taxon>
        <taxon>Eucoccidiorida</taxon>
        <taxon>Eimeriorina</taxon>
        <taxon>Sarcocystidae</taxon>
        <taxon>Toxoplasma</taxon>
    </lineage>
</organism>
<dbReference type="Proteomes" id="UP000028838">
    <property type="component" value="Unassembled WGS sequence"/>
</dbReference>